<evidence type="ECO:0000256" key="3">
    <source>
        <dbReference type="ARBA" id="ARBA00029447"/>
    </source>
</evidence>
<comment type="subcellular location">
    <subcellularLocation>
        <location evidence="1">Membrane</location>
    </subcellularLocation>
</comment>
<dbReference type="SUPFAM" id="SSF58104">
    <property type="entry name" value="Methyl-accepting chemotaxis protein (MCP) signaling domain"/>
    <property type="match status" value="1"/>
</dbReference>
<keyword evidence="2 4" id="KW-0807">Transducer</keyword>
<proteinExistence type="inferred from homology"/>
<dbReference type="Gene3D" id="1.10.287.950">
    <property type="entry name" value="Methyl-accepting chemotaxis protein"/>
    <property type="match status" value="1"/>
</dbReference>
<dbReference type="EMBL" id="SMGG01000004">
    <property type="protein sequence ID" value="TCK60915.1"/>
    <property type="molecule type" value="Genomic_DNA"/>
</dbReference>
<dbReference type="Pfam" id="PF00672">
    <property type="entry name" value="HAMP"/>
    <property type="match status" value="1"/>
</dbReference>
<dbReference type="CDD" id="cd12912">
    <property type="entry name" value="PDC2_MCP_like"/>
    <property type="match status" value="1"/>
</dbReference>
<dbReference type="InterPro" id="IPR003660">
    <property type="entry name" value="HAMP_dom"/>
</dbReference>
<accession>A0A4R1K990</accession>
<feature type="transmembrane region" description="Helical" evidence="5">
    <location>
        <begin position="305"/>
        <end position="328"/>
    </location>
</feature>
<dbReference type="GO" id="GO:0007165">
    <property type="term" value="P:signal transduction"/>
    <property type="evidence" value="ECO:0007669"/>
    <property type="project" value="UniProtKB-KW"/>
</dbReference>
<keyword evidence="9" id="KW-1185">Reference proteome</keyword>
<dbReference type="InterPro" id="IPR033462">
    <property type="entry name" value="Cache_3-Cache_2"/>
</dbReference>
<dbReference type="PROSITE" id="PS50111">
    <property type="entry name" value="CHEMOTAXIS_TRANSDUC_2"/>
    <property type="match status" value="1"/>
</dbReference>
<dbReference type="Pfam" id="PF00015">
    <property type="entry name" value="MCPsignal"/>
    <property type="match status" value="1"/>
</dbReference>
<organism evidence="8 9">
    <name type="scientific">Seleniivibrio woodruffii</name>
    <dbReference type="NCBI Taxonomy" id="1078050"/>
    <lineage>
        <taxon>Bacteria</taxon>
        <taxon>Pseudomonadati</taxon>
        <taxon>Deferribacterota</taxon>
        <taxon>Deferribacteres</taxon>
        <taxon>Deferribacterales</taxon>
        <taxon>Geovibrionaceae</taxon>
        <taxon>Seleniivibrio</taxon>
    </lineage>
</organism>
<dbReference type="GO" id="GO:0006935">
    <property type="term" value="P:chemotaxis"/>
    <property type="evidence" value="ECO:0007669"/>
    <property type="project" value="UniProtKB-ARBA"/>
</dbReference>
<gene>
    <name evidence="8" type="ORF">C8D98_1795</name>
</gene>
<keyword evidence="5" id="KW-0812">Transmembrane</keyword>
<name>A0A4R1K990_9BACT</name>
<protein>
    <submittedName>
        <fullName evidence="8">Methyl-accepting chemotaxis protein</fullName>
    </submittedName>
</protein>
<dbReference type="AlphaFoldDB" id="A0A4R1K990"/>
<comment type="caution">
    <text evidence="8">The sequence shown here is derived from an EMBL/GenBank/DDBJ whole genome shotgun (WGS) entry which is preliminary data.</text>
</comment>
<dbReference type="FunFam" id="1.10.287.950:FF:000001">
    <property type="entry name" value="Methyl-accepting chemotaxis sensory transducer"/>
    <property type="match status" value="1"/>
</dbReference>
<evidence type="ECO:0000313" key="9">
    <source>
        <dbReference type="Proteomes" id="UP000294614"/>
    </source>
</evidence>
<dbReference type="Proteomes" id="UP000294614">
    <property type="component" value="Unassembled WGS sequence"/>
</dbReference>
<dbReference type="GO" id="GO:0016020">
    <property type="term" value="C:membrane"/>
    <property type="evidence" value="ECO:0007669"/>
    <property type="project" value="UniProtKB-SubCell"/>
</dbReference>
<dbReference type="PANTHER" id="PTHR32089">
    <property type="entry name" value="METHYL-ACCEPTING CHEMOTAXIS PROTEIN MCPB"/>
    <property type="match status" value="1"/>
</dbReference>
<dbReference type="Pfam" id="PF17201">
    <property type="entry name" value="Cache_3-Cache_2"/>
    <property type="match status" value="1"/>
</dbReference>
<reference evidence="8 9" key="1">
    <citation type="submission" date="2019-03" db="EMBL/GenBank/DDBJ databases">
        <title>Genomic Encyclopedia of Type Strains, Phase IV (KMG-IV): sequencing the most valuable type-strain genomes for metagenomic binning, comparative biology and taxonomic classification.</title>
        <authorList>
            <person name="Goeker M."/>
        </authorList>
    </citation>
    <scope>NUCLEOTIDE SEQUENCE [LARGE SCALE GENOMIC DNA]</scope>
    <source>
        <strain evidence="8 9">DSM 24984</strain>
    </source>
</reference>
<keyword evidence="5" id="KW-1133">Transmembrane helix</keyword>
<dbReference type="Gene3D" id="3.30.450.20">
    <property type="entry name" value="PAS domain"/>
    <property type="match status" value="1"/>
</dbReference>
<keyword evidence="5" id="KW-0472">Membrane</keyword>
<evidence type="ECO:0000259" key="6">
    <source>
        <dbReference type="PROSITE" id="PS50111"/>
    </source>
</evidence>
<comment type="similarity">
    <text evidence="3">Belongs to the methyl-accepting chemotaxis (MCP) protein family.</text>
</comment>
<evidence type="ECO:0000259" key="7">
    <source>
        <dbReference type="PROSITE" id="PS50885"/>
    </source>
</evidence>
<feature type="domain" description="HAMP" evidence="7">
    <location>
        <begin position="330"/>
        <end position="382"/>
    </location>
</feature>
<dbReference type="RefSeq" id="WP_132873773.1">
    <property type="nucleotide sequence ID" value="NZ_SMGG01000004.1"/>
</dbReference>
<dbReference type="CDD" id="cd11386">
    <property type="entry name" value="MCP_signal"/>
    <property type="match status" value="1"/>
</dbReference>
<evidence type="ECO:0000313" key="8">
    <source>
        <dbReference type="EMBL" id="TCK60915.1"/>
    </source>
</evidence>
<evidence type="ECO:0000256" key="5">
    <source>
        <dbReference type="SAM" id="Phobius"/>
    </source>
</evidence>
<dbReference type="OrthoDB" id="9791237at2"/>
<evidence type="ECO:0000256" key="2">
    <source>
        <dbReference type="ARBA" id="ARBA00023224"/>
    </source>
</evidence>
<dbReference type="InterPro" id="IPR004089">
    <property type="entry name" value="MCPsignal_dom"/>
</dbReference>
<evidence type="ECO:0000256" key="1">
    <source>
        <dbReference type="ARBA" id="ARBA00004370"/>
    </source>
</evidence>
<evidence type="ECO:0000256" key="4">
    <source>
        <dbReference type="PROSITE-ProRule" id="PRU00284"/>
    </source>
</evidence>
<sequence>MTLNIKNMRIKTKTLILFAICILFSITVTGWSVISTIETQLFRQIETLLTFQANSLKDRLKGFDELSAKLAESNRGDISMILENELASVNDTAERISGAYTIAGEDFESIKFRIMDIIDKKRIGKSGFTFAIDADGFMTVMPNVKLENEDSLSGVLKGRSDVSVIKSRMGDNLYALCSWSDKYQWLLCAALPEKEASSGSIYIDNYAKKSFENMVMTQKIGKTGSYFVIDMKGKVLLHPDKKMAGKDLSKESYVKEMLKKKQGSVTYSQNGQRHLASYAYIDPLNCILVGGAPAGELIGGIIGSIVLKFAVIAVLVIVAASVFMNILFKSNISQPINRLGGYLEEVASGDLTSRYDINRRDEIGEMGEHVNNMVENFSTTLNDVSYAADDVSRHSNELLQSSTVLSEAIKTQSERTAKVEQAVREILISFTNITENIESVSSEVMMIRSSAASGQNTLEKTVSGISTLTATVMNTSKNMDSLGSSSTHITEILKVITDIAEQTNLLALNAAIEAARAGEHGRGFAVVADEVRKLAERTRSATEEISGMTENIRRQVDVSVNDFEKGAKLAREGEEMVTGLKDALEEIINGVISVSDRIQSISSAMEQQNRSSREISENSATIASFSKKNAQIAQSNSSQADILNGLAESLGRAVQKFRLNNRV</sequence>
<dbReference type="PROSITE" id="PS50885">
    <property type="entry name" value="HAMP"/>
    <property type="match status" value="1"/>
</dbReference>
<dbReference type="SMART" id="SM00283">
    <property type="entry name" value="MA"/>
    <property type="match status" value="1"/>
</dbReference>
<dbReference type="PANTHER" id="PTHR32089:SF112">
    <property type="entry name" value="LYSOZYME-LIKE PROTEIN-RELATED"/>
    <property type="match status" value="1"/>
</dbReference>
<dbReference type="CDD" id="cd06225">
    <property type="entry name" value="HAMP"/>
    <property type="match status" value="1"/>
</dbReference>
<feature type="domain" description="Methyl-accepting transducer" evidence="6">
    <location>
        <begin position="387"/>
        <end position="623"/>
    </location>
</feature>
<dbReference type="SMART" id="SM00304">
    <property type="entry name" value="HAMP"/>
    <property type="match status" value="1"/>
</dbReference>